<dbReference type="RefSeq" id="WP_092078425.1">
    <property type="nucleotide sequence ID" value="NZ_FOYI01000003.1"/>
</dbReference>
<dbReference type="AlphaFoldDB" id="A0A1I6DIC6"/>
<sequence length="275" mass="30105">MAELRCTILGCGSSGGVPRIGGDWGECDPANPRNQRRRCALLVEREEAGGITRVLIDTPPDLRGQLLDAGVGHLDAVLYTHSHADHVHGIDDLRVVVYNRKDRLAVWADGPTQDNLYSRFGYAFVQPEGSPYPPILDMHTIKGHASKGHAIKDDITITGAGGAITFTPFEVNHGSIDALGFRMEDVAYLPDVAEIPEAAWPALEGLDCWIVDALRRRPHPTHAHLDRTLEWIARAAPRRAVLTNMHVDLDYETVAAETPAHIAPAHDGLVLRRAL</sequence>
<dbReference type="InterPro" id="IPR036866">
    <property type="entry name" value="RibonucZ/Hydroxyglut_hydro"/>
</dbReference>
<reference evidence="2 3" key="1">
    <citation type="submission" date="2016-10" db="EMBL/GenBank/DDBJ databases">
        <authorList>
            <person name="de Groot N.N."/>
        </authorList>
    </citation>
    <scope>NUCLEOTIDE SEQUENCE [LARGE SCALE GENOMIC DNA]</scope>
    <source>
        <strain evidence="3">KMM 9023,NRIC 0796,JCM 17311,KCTC 23692</strain>
    </source>
</reference>
<evidence type="ECO:0000313" key="3">
    <source>
        <dbReference type="Proteomes" id="UP000199302"/>
    </source>
</evidence>
<dbReference type="Gene3D" id="3.60.15.10">
    <property type="entry name" value="Ribonuclease Z/Hydroxyacylglutathione hydrolase-like"/>
    <property type="match status" value="1"/>
</dbReference>
<feature type="domain" description="Metallo-beta-lactamase" evidence="1">
    <location>
        <begin position="52"/>
        <end position="243"/>
    </location>
</feature>
<keyword evidence="3" id="KW-1185">Reference proteome</keyword>
<dbReference type="PANTHER" id="PTHR42663">
    <property type="entry name" value="HYDROLASE C777.06C-RELATED-RELATED"/>
    <property type="match status" value="1"/>
</dbReference>
<gene>
    <name evidence="2" type="ORF">SAMN04515673_103327</name>
</gene>
<proteinExistence type="predicted"/>
<dbReference type="OrthoDB" id="9781189at2"/>
<dbReference type="SUPFAM" id="SSF56281">
    <property type="entry name" value="Metallo-hydrolase/oxidoreductase"/>
    <property type="match status" value="1"/>
</dbReference>
<evidence type="ECO:0000313" key="2">
    <source>
        <dbReference type="EMBL" id="SFR05220.1"/>
    </source>
</evidence>
<dbReference type="EMBL" id="FOYI01000003">
    <property type="protein sequence ID" value="SFR05220.1"/>
    <property type="molecule type" value="Genomic_DNA"/>
</dbReference>
<dbReference type="Pfam" id="PF12706">
    <property type="entry name" value="Lactamase_B_2"/>
    <property type="match status" value="1"/>
</dbReference>
<accession>A0A1I6DIC6</accession>
<protein>
    <submittedName>
        <fullName evidence="2">Phosphoribosyl 1,2-cyclic phosphate phosphodiesterase</fullName>
    </submittedName>
</protein>
<dbReference type="PANTHER" id="PTHR42663:SF6">
    <property type="entry name" value="HYDROLASE C777.06C-RELATED"/>
    <property type="match status" value="1"/>
</dbReference>
<dbReference type="Proteomes" id="UP000199302">
    <property type="component" value="Unassembled WGS sequence"/>
</dbReference>
<organism evidence="2 3">
    <name type="scientific">Poseidonocella sedimentorum</name>
    <dbReference type="NCBI Taxonomy" id="871652"/>
    <lineage>
        <taxon>Bacteria</taxon>
        <taxon>Pseudomonadati</taxon>
        <taxon>Pseudomonadota</taxon>
        <taxon>Alphaproteobacteria</taxon>
        <taxon>Rhodobacterales</taxon>
        <taxon>Roseobacteraceae</taxon>
        <taxon>Poseidonocella</taxon>
    </lineage>
</organism>
<dbReference type="CDD" id="cd16279">
    <property type="entry name" value="metallo-hydrolase-like_MBL-fold"/>
    <property type="match status" value="1"/>
</dbReference>
<dbReference type="InterPro" id="IPR001279">
    <property type="entry name" value="Metallo-B-lactamas"/>
</dbReference>
<dbReference type="STRING" id="871652.SAMN04515673_103327"/>
<name>A0A1I6DIC6_9RHOB</name>
<evidence type="ECO:0000259" key="1">
    <source>
        <dbReference type="Pfam" id="PF12706"/>
    </source>
</evidence>